<comment type="subcellular location">
    <subcellularLocation>
        <location evidence="1">Secreted</location>
    </subcellularLocation>
</comment>
<name>A0ABV2RZS5_BRAJP</name>
<dbReference type="InterPro" id="IPR011042">
    <property type="entry name" value="6-blade_b-propeller_TolB-like"/>
</dbReference>
<dbReference type="Proteomes" id="UP001549291">
    <property type="component" value="Unassembled WGS sequence"/>
</dbReference>
<reference evidence="3 4" key="1">
    <citation type="submission" date="2024-06" db="EMBL/GenBank/DDBJ databases">
        <title>Genomic Encyclopedia of Type Strains, Phase V (KMG-V): Genome sequencing to study the core and pangenomes of soil and plant-associated prokaryotes.</title>
        <authorList>
            <person name="Whitman W."/>
        </authorList>
    </citation>
    <scope>NUCLEOTIDE SEQUENCE [LARGE SCALE GENOMIC DNA]</scope>
    <source>
        <strain evidence="3 4">USDA 160</strain>
    </source>
</reference>
<evidence type="ECO:0000313" key="4">
    <source>
        <dbReference type="Proteomes" id="UP001549291"/>
    </source>
</evidence>
<dbReference type="InterPro" id="IPR017996">
    <property type="entry name" value="MRJP/yellow-related"/>
</dbReference>
<keyword evidence="4" id="KW-1185">Reference proteome</keyword>
<dbReference type="PANTHER" id="PTHR10009:SF18">
    <property type="entry name" value="PROTEIN YELLOW-LIKE PROTEIN"/>
    <property type="match status" value="1"/>
</dbReference>
<dbReference type="EMBL" id="JBEPTQ010000002">
    <property type="protein sequence ID" value="MET4722447.1"/>
    <property type="molecule type" value="Genomic_DNA"/>
</dbReference>
<gene>
    <name evidence="3" type="ORF">ABIF63_006553</name>
</gene>
<dbReference type="SUPFAM" id="SSF101898">
    <property type="entry name" value="NHL repeat"/>
    <property type="match status" value="1"/>
</dbReference>
<evidence type="ECO:0000256" key="2">
    <source>
        <dbReference type="ARBA" id="ARBA00022525"/>
    </source>
</evidence>
<evidence type="ECO:0000256" key="1">
    <source>
        <dbReference type="ARBA" id="ARBA00004613"/>
    </source>
</evidence>
<dbReference type="PANTHER" id="PTHR10009">
    <property type="entry name" value="PROTEIN YELLOW-RELATED"/>
    <property type="match status" value="1"/>
</dbReference>
<comment type="caution">
    <text evidence="3">The sequence shown here is derived from an EMBL/GenBank/DDBJ whole genome shotgun (WGS) entry which is preliminary data.</text>
</comment>
<proteinExistence type="predicted"/>
<dbReference type="Pfam" id="PF03022">
    <property type="entry name" value="MRJP"/>
    <property type="match status" value="1"/>
</dbReference>
<organism evidence="3 4">
    <name type="scientific">Bradyrhizobium japonicum</name>
    <dbReference type="NCBI Taxonomy" id="375"/>
    <lineage>
        <taxon>Bacteria</taxon>
        <taxon>Pseudomonadati</taxon>
        <taxon>Pseudomonadota</taxon>
        <taxon>Alphaproteobacteria</taxon>
        <taxon>Hyphomicrobiales</taxon>
        <taxon>Nitrobacteraceae</taxon>
        <taxon>Bradyrhizobium</taxon>
    </lineage>
</organism>
<evidence type="ECO:0000313" key="3">
    <source>
        <dbReference type="EMBL" id="MET4722447.1"/>
    </source>
</evidence>
<protein>
    <submittedName>
        <fullName evidence="3">Sugar lactone lactonase YvrE</fullName>
    </submittedName>
</protein>
<accession>A0ABV2RZS5</accession>
<keyword evidence="2" id="KW-0964">Secreted</keyword>
<dbReference type="Gene3D" id="2.120.10.30">
    <property type="entry name" value="TolB, C-terminal domain"/>
    <property type="match status" value="1"/>
</dbReference>
<dbReference type="RefSeq" id="WP_049812777.1">
    <property type="nucleotide sequence ID" value="NZ_JBGBYU010000001.1"/>
</dbReference>
<sequence>MIIILASSTAMAKPADELHPEFGSNALIMNGVTTSSSGRRFVVVQPQKPAQPEIAEITAGNVRPYPDAAWNGWRERQDGEHAFVGANSLRIGPDGALWIVDRGAPGIGKPLVKGGPKLVRIDLATNRVTRVYDLASAAQGASFVDDVRFNGGIAYLTDAGRPALIVLDLSTGQTRRVLENHASTIASRPLVAEGRQLLDSDGRPVVVHADQLEVSSDGLWLYYQPCSGPMYRIATRFLDDPSLDEATLAGHVERFADTPSTGGTAIDAAGTIYVSDTDRSRILKVSATGEISTLIADPRLAWVDAMWIDDEGKLWMPAAQLNRTPGLNHGKDAVRWPITLYSIAVGSKPVRR</sequence>